<accession>A0AAP0KLG8</accession>
<dbReference type="Pfam" id="PF14144">
    <property type="entry name" value="DOG1"/>
    <property type="match status" value="1"/>
</dbReference>
<dbReference type="EMBL" id="JBBNAE010000001">
    <property type="protein sequence ID" value="KAK9153963.1"/>
    <property type="molecule type" value="Genomic_DNA"/>
</dbReference>
<dbReference type="PROSITE" id="PS51806">
    <property type="entry name" value="DOG1"/>
    <property type="match status" value="1"/>
</dbReference>
<gene>
    <name evidence="2" type="ORF">Sjap_001443</name>
</gene>
<keyword evidence="3" id="KW-1185">Reference proteome</keyword>
<protein>
    <recommendedName>
        <fullName evidence="1">DOG1 domain-containing protein</fullName>
    </recommendedName>
</protein>
<dbReference type="Proteomes" id="UP001417504">
    <property type="component" value="Unassembled WGS sequence"/>
</dbReference>
<dbReference type="InterPro" id="IPR051886">
    <property type="entry name" value="Seed_Dev/Stress_Resp_Reg"/>
</dbReference>
<organism evidence="2 3">
    <name type="scientific">Stephania japonica</name>
    <dbReference type="NCBI Taxonomy" id="461633"/>
    <lineage>
        <taxon>Eukaryota</taxon>
        <taxon>Viridiplantae</taxon>
        <taxon>Streptophyta</taxon>
        <taxon>Embryophyta</taxon>
        <taxon>Tracheophyta</taxon>
        <taxon>Spermatophyta</taxon>
        <taxon>Magnoliopsida</taxon>
        <taxon>Ranunculales</taxon>
        <taxon>Menispermaceae</taxon>
        <taxon>Menispermoideae</taxon>
        <taxon>Cissampelideae</taxon>
        <taxon>Stephania</taxon>
    </lineage>
</organism>
<evidence type="ECO:0000313" key="3">
    <source>
        <dbReference type="Proteomes" id="UP001417504"/>
    </source>
</evidence>
<evidence type="ECO:0000259" key="1">
    <source>
        <dbReference type="PROSITE" id="PS51806"/>
    </source>
</evidence>
<dbReference type="GO" id="GO:0043565">
    <property type="term" value="F:sequence-specific DNA binding"/>
    <property type="evidence" value="ECO:0007669"/>
    <property type="project" value="InterPro"/>
</dbReference>
<feature type="domain" description="DOG1" evidence="1">
    <location>
        <begin position="12"/>
        <end position="235"/>
    </location>
</feature>
<dbReference type="InterPro" id="IPR025422">
    <property type="entry name" value="TGA_domain"/>
</dbReference>
<sequence length="238" mass="26679">MPIGDDNASWNSSSFAAFFEGWLVRQEHYLDELLSAQNSFTNEDDERQQEELRGLISRVLSHYQQYYQAKALAARNDVFHVLSPSWFSTLERSFLWIGGFKPGLVFELLGSAVGDLGSEQMVLIERLKGETRAAEKELEEEMAGVQESVAAPPLLEMARRAGRLVNRERRSGVDTVLETLRSSMQVLVENADHLRAMTTSKVIEVLSPEQGVKLLAAAAQLQLKIRMRGEQRDGALSP</sequence>
<dbReference type="AlphaFoldDB" id="A0AAP0KLG8"/>
<dbReference type="PANTHER" id="PTHR46354">
    <property type="entry name" value="DOG1 DOMAIN-CONTAINING PROTEIN"/>
    <property type="match status" value="1"/>
</dbReference>
<comment type="caution">
    <text evidence="2">The sequence shown here is derived from an EMBL/GenBank/DDBJ whole genome shotgun (WGS) entry which is preliminary data.</text>
</comment>
<name>A0AAP0KLG8_9MAGN</name>
<dbReference type="GO" id="GO:0006351">
    <property type="term" value="P:DNA-templated transcription"/>
    <property type="evidence" value="ECO:0007669"/>
    <property type="project" value="InterPro"/>
</dbReference>
<reference evidence="2 3" key="1">
    <citation type="submission" date="2024-01" db="EMBL/GenBank/DDBJ databases">
        <title>Genome assemblies of Stephania.</title>
        <authorList>
            <person name="Yang L."/>
        </authorList>
    </citation>
    <scope>NUCLEOTIDE SEQUENCE [LARGE SCALE GENOMIC DNA]</scope>
    <source>
        <strain evidence="2">QJT</strain>
        <tissue evidence="2">Leaf</tissue>
    </source>
</reference>
<proteinExistence type="predicted"/>
<dbReference type="PANTHER" id="PTHR46354:SF13">
    <property type="entry name" value="PROTEIN DOG1-LIKE 4"/>
    <property type="match status" value="1"/>
</dbReference>
<evidence type="ECO:0000313" key="2">
    <source>
        <dbReference type="EMBL" id="KAK9153963.1"/>
    </source>
</evidence>